<dbReference type="GO" id="GO:0048038">
    <property type="term" value="F:quinone binding"/>
    <property type="evidence" value="ECO:0007669"/>
    <property type="project" value="UniProtKB-UniRule"/>
</dbReference>
<evidence type="ECO:0000256" key="3">
    <source>
        <dbReference type="ARBA" id="ARBA00019907"/>
    </source>
</evidence>
<dbReference type="EMBL" id="PQVF01000009">
    <property type="protein sequence ID" value="POY35727.1"/>
    <property type="molecule type" value="Genomic_DNA"/>
</dbReference>
<evidence type="ECO:0000256" key="11">
    <source>
        <dbReference type="ARBA" id="ARBA00025811"/>
    </source>
</evidence>
<dbReference type="Pfam" id="PF00499">
    <property type="entry name" value="Oxidored_q3"/>
    <property type="match status" value="1"/>
</dbReference>
<evidence type="ECO:0000256" key="2">
    <source>
        <dbReference type="ARBA" id="ARBA00005698"/>
    </source>
</evidence>
<keyword evidence="8 13" id="KW-1133">Transmembrane helix</keyword>
<reference evidence="14 15" key="1">
    <citation type="submission" date="2018-01" db="EMBL/GenBank/DDBJ databases">
        <authorList>
            <person name="Gaut B.S."/>
            <person name="Morton B.R."/>
            <person name="Clegg M.T."/>
            <person name="Duvall M.R."/>
        </authorList>
    </citation>
    <scope>NUCLEOTIDE SEQUENCE [LARGE SCALE GENOMIC DNA]</scope>
    <source>
        <strain evidence="14 15">HR-AV</strain>
    </source>
</reference>
<dbReference type="NCBIfam" id="NF005162">
    <property type="entry name" value="PRK06638.1-1"/>
    <property type="match status" value="1"/>
</dbReference>
<comment type="catalytic activity">
    <reaction evidence="12 13">
        <text>a quinone + NADH + 5 H(+)(in) = a quinol + NAD(+) + 4 H(+)(out)</text>
        <dbReference type="Rhea" id="RHEA:57888"/>
        <dbReference type="ChEBI" id="CHEBI:15378"/>
        <dbReference type="ChEBI" id="CHEBI:24646"/>
        <dbReference type="ChEBI" id="CHEBI:57540"/>
        <dbReference type="ChEBI" id="CHEBI:57945"/>
        <dbReference type="ChEBI" id="CHEBI:132124"/>
    </reaction>
</comment>
<dbReference type="Proteomes" id="UP000236893">
    <property type="component" value="Unassembled WGS sequence"/>
</dbReference>
<comment type="similarity">
    <text evidence="2 13">Belongs to the complex I subunit 6 family.</text>
</comment>
<dbReference type="EC" id="7.1.1.-" evidence="13"/>
<keyword evidence="5 13" id="KW-0812">Transmembrane</keyword>
<keyword evidence="10 13" id="KW-0472">Membrane</keyword>
<keyword evidence="9 13" id="KW-0520">NAD</keyword>
<evidence type="ECO:0000256" key="13">
    <source>
        <dbReference type="RuleBase" id="RU004429"/>
    </source>
</evidence>
<keyword evidence="6 13" id="KW-0874">Quinone</keyword>
<evidence type="ECO:0000256" key="6">
    <source>
        <dbReference type="ARBA" id="ARBA00022719"/>
    </source>
</evidence>
<dbReference type="GO" id="GO:0005886">
    <property type="term" value="C:plasma membrane"/>
    <property type="evidence" value="ECO:0007669"/>
    <property type="project" value="UniProtKB-SubCell"/>
</dbReference>
<dbReference type="InterPro" id="IPR042106">
    <property type="entry name" value="Nuo/plastoQ_OxRdtase_6_NuoJ"/>
</dbReference>
<keyword evidence="15" id="KW-1185">Reference proteome</keyword>
<evidence type="ECO:0000256" key="4">
    <source>
        <dbReference type="ARBA" id="ARBA00022475"/>
    </source>
</evidence>
<comment type="function">
    <text evidence="13">NDH-1 shuttles electrons from NADH, via FMN and iron-sulfur (Fe-S) centers, to quinones in the respiratory chain. Couples the redox reaction to proton translocation (for every two electrons transferred, four hydrogen ions are translocated across the cytoplasmic membrane), and thus conserves the redox energy in a proton gradient.</text>
</comment>
<sequence length="175" mass="19310">MNVFFYIAAAVAIISTLMVITRKHPVHALLYLIVSFMAVAIIFFQLGAPFVAALEIVLYAGAIVVLFIFVVMMLNLGRETSLQEKTWLNLATWLLPGVLGAILLIELIYLISTQPNETLTIAEIEPKAVALSLFGPYVIGVELSAMLLMAGVIGAAHIGRRTIKHYHRFLQEETK</sequence>
<evidence type="ECO:0000256" key="8">
    <source>
        <dbReference type="ARBA" id="ARBA00022989"/>
    </source>
</evidence>
<comment type="caution">
    <text evidence="14">The sequence shown here is derived from an EMBL/GenBank/DDBJ whole genome shotgun (WGS) entry which is preliminary data.</text>
</comment>
<keyword evidence="4 13" id="KW-1003">Cell membrane</keyword>
<dbReference type="PANTHER" id="PTHR33269:SF17">
    <property type="entry name" value="NADH-UBIQUINONE OXIDOREDUCTASE CHAIN 6"/>
    <property type="match status" value="1"/>
</dbReference>
<feature type="transmembrane region" description="Helical" evidence="13">
    <location>
        <begin position="28"/>
        <end position="50"/>
    </location>
</feature>
<feature type="transmembrane region" description="Helical" evidence="13">
    <location>
        <begin position="6"/>
        <end position="21"/>
    </location>
</feature>
<comment type="subunit">
    <text evidence="11">Composed of 13 different subunits. Subunits NuoA, H, J, K, L, M, N constitute the membrane sector of the complex.</text>
</comment>
<proteinExistence type="inferred from homology"/>
<accession>A0A2S5A0D7</accession>
<protein>
    <recommendedName>
        <fullName evidence="3 13">NADH-quinone oxidoreductase subunit J</fullName>
        <ecNumber evidence="13">7.1.1.-</ecNumber>
    </recommendedName>
</protein>
<evidence type="ECO:0000313" key="14">
    <source>
        <dbReference type="EMBL" id="POY35727.1"/>
    </source>
</evidence>
<dbReference type="OrthoDB" id="9790848at2"/>
<dbReference type="RefSeq" id="WP_103789640.1">
    <property type="nucleotide sequence ID" value="NZ_PQVF01000009.1"/>
</dbReference>
<dbReference type="FunFam" id="1.20.120.1200:FF:000001">
    <property type="entry name" value="NADH-quinone oxidoreductase subunit J"/>
    <property type="match status" value="1"/>
</dbReference>
<dbReference type="Gene3D" id="1.20.120.1200">
    <property type="entry name" value="NADH-ubiquinone/plastoquinone oxidoreductase chain 6, subunit NuoJ"/>
    <property type="match status" value="1"/>
</dbReference>
<evidence type="ECO:0000256" key="7">
    <source>
        <dbReference type="ARBA" id="ARBA00022967"/>
    </source>
</evidence>
<evidence type="ECO:0000256" key="1">
    <source>
        <dbReference type="ARBA" id="ARBA00004651"/>
    </source>
</evidence>
<feature type="transmembrane region" description="Helical" evidence="13">
    <location>
        <begin position="131"/>
        <end position="158"/>
    </location>
</feature>
<name>A0A2S5A0D7_9SPHI</name>
<evidence type="ECO:0000256" key="9">
    <source>
        <dbReference type="ARBA" id="ARBA00023027"/>
    </source>
</evidence>
<evidence type="ECO:0000256" key="10">
    <source>
        <dbReference type="ARBA" id="ARBA00023136"/>
    </source>
</evidence>
<feature type="transmembrane region" description="Helical" evidence="13">
    <location>
        <begin position="56"/>
        <end position="76"/>
    </location>
</feature>
<keyword evidence="7" id="KW-1278">Translocase</keyword>
<comment type="subcellular location">
    <subcellularLocation>
        <location evidence="1 13">Cell membrane</location>
        <topology evidence="1 13">Multi-pass membrane protein</topology>
    </subcellularLocation>
</comment>
<evidence type="ECO:0000313" key="15">
    <source>
        <dbReference type="Proteomes" id="UP000236893"/>
    </source>
</evidence>
<organism evidence="14 15">
    <name type="scientific">Solitalea longa</name>
    <dbReference type="NCBI Taxonomy" id="2079460"/>
    <lineage>
        <taxon>Bacteria</taxon>
        <taxon>Pseudomonadati</taxon>
        <taxon>Bacteroidota</taxon>
        <taxon>Sphingobacteriia</taxon>
        <taxon>Sphingobacteriales</taxon>
        <taxon>Sphingobacteriaceae</taxon>
        <taxon>Solitalea</taxon>
    </lineage>
</organism>
<dbReference type="InterPro" id="IPR001457">
    <property type="entry name" value="NADH_UbQ/plastoQ_OxRdtase_su6"/>
</dbReference>
<evidence type="ECO:0000256" key="12">
    <source>
        <dbReference type="ARBA" id="ARBA00047712"/>
    </source>
</evidence>
<dbReference type="GO" id="GO:0008137">
    <property type="term" value="F:NADH dehydrogenase (ubiquinone) activity"/>
    <property type="evidence" value="ECO:0007669"/>
    <property type="project" value="UniProtKB-UniRule"/>
</dbReference>
<gene>
    <name evidence="14" type="ORF">C3K47_13280</name>
</gene>
<dbReference type="AlphaFoldDB" id="A0A2S5A0D7"/>
<evidence type="ECO:0000256" key="5">
    <source>
        <dbReference type="ARBA" id="ARBA00022692"/>
    </source>
</evidence>
<dbReference type="PANTHER" id="PTHR33269">
    <property type="entry name" value="NADH-UBIQUINONE OXIDOREDUCTASE CHAIN 6"/>
    <property type="match status" value="1"/>
</dbReference>
<feature type="transmembrane region" description="Helical" evidence="13">
    <location>
        <begin position="88"/>
        <end position="111"/>
    </location>
</feature>